<comment type="caution">
    <text evidence="7">The sequence shown here is derived from an EMBL/GenBank/DDBJ whole genome shotgun (WGS) entry which is preliminary data.</text>
</comment>
<dbReference type="PATRIC" id="fig|54915.3.peg.3665"/>
<gene>
    <name evidence="7" type="ORF">ADS79_22670</name>
    <name evidence="6" type="ORF">BRE01_09360</name>
</gene>
<dbReference type="PANTHER" id="PTHR30055:SF234">
    <property type="entry name" value="HTH-TYPE TRANSCRIPTIONAL REGULATOR BETI"/>
    <property type="match status" value="1"/>
</dbReference>
<dbReference type="EMBL" id="LGIQ01000009">
    <property type="protein sequence ID" value="KNB71571.1"/>
    <property type="molecule type" value="Genomic_DNA"/>
</dbReference>
<keyword evidence="1" id="KW-0805">Transcription regulation</keyword>
<dbReference type="SUPFAM" id="SSF46689">
    <property type="entry name" value="Homeodomain-like"/>
    <property type="match status" value="1"/>
</dbReference>
<protein>
    <submittedName>
        <fullName evidence="7">TetR family transcriptional regulator</fullName>
    </submittedName>
</protein>
<evidence type="ECO:0000313" key="7">
    <source>
        <dbReference type="EMBL" id="KNB71571.1"/>
    </source>
</evidence>
<dbReference type="PANTHER" id="PTHR30055">
    <property type="entry name" value="HTH-TYPE TRANSCRIPTIONAL REGULATOR RUTR"/>
    <property type="match status" value="1"/>
</dbReference>
<evidence type="ECO:0000256" key="2">
    <source>
        <dbReference type="ARBA" id="ARBA00023125"/>
    </source>
</evidence>
<dbReference type="AlphaFoldDB" id="A0A0K9YSC3"/>
<evidence type="ECO:0000256" key="1">
    <source>
        <dbReference type="ARBA" id="ARBA00023015"/>
    </source>
</evidence>
<name>A0A0K9YSC3_9BACL</name>
<organism evidence="7 8">
    <name type="scientific">Brevibacillus reuszeri</name>
    <dbReference type="NCBI Taxonomy" id="54915"/>
    <lineage>
        <taxon>Bacteria</taxon>
        <taxon>Bacillati</taxon>
        <taxon>Bacillota</taxon>
        <taxon>Bacilli</taxon>
        <taxon>Bacillales</taxon>
        <taxon>Paenibacillaceae</taxon>
        <taxon>Brevibacillus</taxon>
    </lineage>
</organism>
<reference evidence="7" key="2">
    <citation type="submission" date="2015-07" db="EMBL/GenBank/DDBJ databases">
        <title>MeaNS - Measles Nucleotide Surveillance Program.</title>
        <authorList>
            <person name="Tran T."/>
            <person name="Druce J."/>
        </authorList>
    </citation>
    <scope>NUCLEOTIDE SEQUENCE</scope>
    <source>
        <strain evidence="7">DSM 9887</strain>
    </source>
</reference>
<dbReference type="Pfam" id="PF00440">
    <property type="entry name" value="TetR_N"/>
    <property type="match status" value="1"/>
</dbReference>
<evidence type="ECO:0000313" key="9">
    <source>
        <dbReference type="Proteomes" id="UP000319578"/>
    </source>
</evidence>
<sequence length="197" mass="22413">MARQKLHIDELYEVTGKILIEKGYAGFHFKLVSDQLNVSRSTIYEYFSNKDELIASLMVHLMDTIMAEYEGLEHVETPMQKLRHIFDSFMKYAHIHQILLFAPFVNGDASANVKKSMATLRQQHHTLNRMLTDVIENCKEVGSIRADVPSSLVASLLFQAIQIPKSRETSETDWNSLIFNVLLEGYGLPDGHNVATT</sequence>
<dbReference type="RefSeq" id="WP_049740611.1">
    <property type="nucleotide sequence ID" value="NZ_BJON01000003.1"/>
</dbReference>
<proteinExistence type="predicted"/>
<dbReference type="Gene3D" id="1.10.357.10">
    <property type="entry name" value="Tetracycline Repressor, domain 2"/>
    <property type="match status" value="1"/>
</dbReference>
<dbReference type="Proteomes" id="UP000036834">
    <property type="component" value="Unassembled WGS sequence"/>
</dbReference>
<keyword evidence="9" id="KW-1185">Reference proteome</keyword>
<evidence type="ECO:0000256" key="4">
    <source>
        <dbReference type="PROSITE-ProRule" id="PRU00335"/>
    </source>
</evidence>
<evidence type="ECO:0000259" key="5">
    <source>
        <dbReference type="PROSITE" id="PS50977"/>
    </source>
</evidence>
<dbReference type="STRING" id="54915.ADS79_22670"/>
<dbReference type="InterPro" id="IPR036271">
    <property type="entry name" value="Tet_transcr_reg_TetR-rel_C_sf"/>
</dbReference>
<keyword evidence="2 4" id="KW-0238">DNA-binding</keyword>
<dbReference type="InterPro" id="IPR050109">
    <property type="entry name" value="HTH-type_TetR-like_transc_reg"/>
</dbReference>
<dbReference type="OrthoDB" id="153047at2"/>
<evidence type="ECO:0000313" key="6">
    <source>
        <dbReference type="EMBL" id="GED67234.1"/>
    </source>
</evidence>
<dbReference type="InterPro" id="IPR009057">
    <property type="entry name" value="Homeodomain-like_sf"/>
</dbReference>
<reference evidence="6 9" key="3">
    <citation type="submission" date="2019-06" db="EMBL/GenBank/DDBJ databases">
        <title>Whole genome shotgun sequence of Brevibacillus reuszeri NBRC 15719.</title>
        <authorList>
            <person name="Hosoyama A."/>
            <person name="Uohara A."/>
            <person name="Ohji S."/>
            <person name="Ichikawa N."/>
        </authorList>
    </citation>
    <scope>NUCLEOTIDE SEQUENCE [LARGE SCALE GENOMIC DNA]</scope>
    <source>
        <strain evidence="6 9">NBRC 15719</strain>
    </source>
</reference>
<evidence type="ECO:0000256" key="3">
    <source>
        <dbReference type="ARBA" id="ARBA00023163"/>
    </source>
</evidence>
<accession>A0A0K9YSC3</accession>
<feature type="domain" description="HTH tetR-type" evidence="5">
    <location>
        <begin position="5"/>
        <end position="65"/>
    </location>
</feature>
<dbReference type="PRINTS" id="PR00455">
    <property type="entry name" value="HTHTETR"/>
</dbReference>
<dbReference type="SUPFAM" id="SSF48498">
    <property type="entry name" value="Tetracyclin repressor-like, C-terminal domain"/>
    <property type="match status" value="1"/>
</dbReference>
<dbReference type="GO" id="GO:0003700">
    <property type="term" value="F:DNA-binding transcription factor activity"/>
    <property type="evidence" value="ECO:0007669"/>
    <property type="project" value="TreeGrafter"/>
</dbReference>
<dbReference type="EMBL" id="BJON01000003">
    <property type="protein sequence ID" value="GED67234.1"/>
    <property type="molecule type" value="Genomic_DNA"/>
</dbReference>
<keyword evidence="3" id="KW-0804">Transcription</keyword>
<dbReference type="Proteomes" id="UP000319578">
    <property type="component" value="Unassembled WGS sequence"/>
</dbReference>
<evidence type="ECO:0000313" key="8">
    <source>
        <dbReference type="Proteomes" id="UP000036834"/>
    </source>
</evidence>
<dbReference type="Gene3D" id="1.10.10.60">
    <property type="entry name" value="Homeodomain-like"/>
    <property type="match status" value="1"/>
</dbReference>
<feature type="DNA-binding region" description="H-T-H motif" evidence="4">
    <location>
        <begin position="28"/>
        <end position="47"/>
    </location>
</feature>
<dbReference type="PROSITE" id="PS50977">
    <property type="entry name" value="HTH_TETR_2"/>
    <property type="match status" value="1"/>
</dbReference>
<reference evidence="8" key="1">
    <citation type="submission" date="2015-07" db="EMBL/GenBank/DDBJ databases">
        <title>Genome sequencing project for genomic taxonomy and phylogenomics of Bacillus-like bacteria.</title>
        <authorList>
            <person name="Liu B."/>
            <person name="Wang J."/>
            <person name="Zhu Y."/>
            <person name="Liu G."/>
            <person name="Chen Q."/>
            <person name="Chen Z."/>
            <person name="Lan J."/>
            <person name="Che J."/>
            <person name="Ge C."/>
            <person name="Shi H."/>
            <person name="Pan Z."/>
            <person name="Liu X."/>
        </authorList>
    </citation>
    <scope>NUCLEOTIDE SEQUENCE [LARGE SCALE GENOMIC DNA]</scope>
    <source>
        <strain evidence="8">DSM 9887</strain>
    </source>
</reference>
<dbReference type="GO" id="GO:0000976">
    <property type="term" value="F:transcription cis-regulatory region binding"/>
    <property type="evidence" value="ECO:0007669"/>
    <property type="project" value="TreeGrafter"/>
</dbReference>
<dbReference type="InterPro" id="IPR001647">
    <property type="entry name" value="HTH_TetR"/>
</dbReference>